<reference evidence="2 3" key="1">
    <citation type="submission" date="2021-05" db="EMBL/GenBank/DDBJ databases">
        <title>The draft genome of Geobacter chapellei DSM 13688.</title>
        <authorList>
            <person name="Xu Z."/>
            <person name="Masuda Y."/>
            <person name="Itoh H."/>
            <person name="Senoo K."/>
        </authorList>
    </citation>
    <scope>NUCLEOTIDE SEQUENCE [LARGE SCALE GENOMIC DNA]</scope>
    <source>
        <strain evidence="2 3">DSM 13688</strain>
    </source>
</reference>
<comment type="caution">
    <text evidence="2">The sequence shown here is derived from an EMBL/GenBank/DDBJ whole genome shotgun (WGS) entry which is preliminary data.</text>
</comment>
<organism evidence="2 3">
    <name type="scientific">Pelotalea chapellei</name>
    <dbReference type="NCBI Taxonomy" id="44671"/>
    <lineage>
        <taxon>Bacteria</taxon>
        <taxon>Pseudomonadati</taxon>
        <taxon>Thermodesulfobacteriota</taxon>
        <taxon>Desulfuromonadia</taxon>
        <taxon>Geobacterales</taxon>
        <taxon>Geobacteraceae</taxon>
        <taxon>Pelotalea</taxon>
    </lineage>
</organism>
<evidence type="ECO:0000313" key="2">
    <source>
        <dbReference type="EMBL" id="MBT1070648.1"/>
    </source>
</evidence>
<name>A0ABS5U4P2_9BACT</name>
<sequence length="341" mass="37724">MPSPTVDIIVPVWNKPFETRACLAAILAHSPEARLIIIANGSNRETELMLEEFSEPLGERGLFISSDRNLGLIKAINMGLSRSDSDYAVIVRPHVEVTSGWLENLLEAAQGGLATPLFRGDTIKVPKIATGCSVIETFSLTFSALAIKGELHMLIGGFNEEMDGAEWCLRDYMRRAWNRGYRTSVSSGSMLTCHPEVVFGSPERRREIELSSSAHYQAHWGINRHFCIYFGKQAEAGSLAVPIDTILDGARRGHTFTLLLHRRQAADFHRIGWDCLHTGITLQKLPMLAPRRDLLKRLASIKAAAPEAIIVQCSADTLLSDSVTPIPLAELSSLWEHTTEL</sequence>
<dbReference type="PANTHER" id="PTHR43179">
    <property type="entry name" value="RHAMNOSYLTRANSFERASE WBBL"/>
    <property type="match status" value="1"/>
</dbReference>
<dbReference type="PANTHER" id="PTHR43179:SF7">
    <property type="entry name" value="RHAMNOSYLTRANSFERASE WBBL"/>
    <property type="match status" value="1"/>
</dbReference>
<dbReference type="SUPFAM" id="SSF53448">
    <property type="entry name" value="Nucleotide-diphospho-sugar transferases"/>
    <property type="match status" value="1"/>
</dbReference>
<keyword evidence="2" id="KW-0808">Transferase</keyword>
<dbReference type="InterPro" id="IPR029044">
    <property type="entry name" value="Nucleotide-diphossugar_trans"/>
</dbReference>
<evidence type="ECO:0000313" key="3">
    <source>
        <dbReference type="Proteomes" id="UP000784128"/>
    </source>
</evidence>
<dbReference type="RefSeq" id="WP_214296363.1">
    <property type="nucleotide sequence ID" value="NZ_JAHDYS010000002.1"/>
</dbReference>
<dbReference type="Proteomes" id="UP000784128">
    <property type="component" value="Unassembled WGS sequence"/>
</dbReference>
<gene>
    <name evidence="2" type="ORF">KJB30_02520</name>
</gene>
<evidence type="ECO:0000259" key="1">
    <source>
        <dbReference type="Pfam" id="PF00535"/>
    </source>
</evidence>
<feature type="domain" description="Glycosyltransferase 2-like" evidence="1">
    <location>
        <begin position="8"/>
        <end position="111"/>
    </location>
</feature>
<accession>A0ABS5U4P2</accession>
<protein>
    <submittedName>
        <fullName evidence="2">Glycosyltransferase</fullName>
        <ecNumber evidence="2">2.4.-.-</ecNumber>
    </submittedName>
</protein>
<dbReference type="Gene3D" id="3.90.550.10">
    <property type="entry name" value="Spore Coat Polysaccharide Biosynthesis Protein SpsA, Chain A"/>
    <property type="match status" value="1"/>
</dbReference>
<dbReference type="Pfam" id="PF00535">
    <property type="entry name" value="Glycos_transf_2"/>
    <property type="match status" value="1"/>
</dbReference>
<keyword evidence="2" id="KW-0328">Glycosyltransferase</keyword>
<dbReference type="InterPro" id="IPR001173">
    <property type="entry name" value="Glyco_trans_2-like"/>
</dbReference>
<proteinExistence type="predicted"/>
<dbReference type="GO" id="GO:0016757">
    <property type="term" value="F:glycosyltransferase activity"/>
    <property type="evidence" value="ECO:0007669"/>
    <property type="project" value="UniProtKB-KW"/>
</dbReference>
<dbReference type="EC" id="2.4.-.-" evidence="2"/>
<dbReference type="EMBL" id="JAHDYS010000002">
    <property type="protein sequence ID" value="MBT1070648.1"/>
    <property type="molecule type" value="Genomic_DNA"/>
</dbReference>
<keyword evidence="3" id="KW-1185">Reference proteome</keyword>